<dbReference type="RefSeq" id="YP_009532772.1">
    <property type="nucleotide sequence ID" value="NC_039766.1"/>
</dbReference>
<feature type="transmembrane region" description="Helical" evidence="17">
    <location>
        <begin position="12"/>
        <end position="34"/>
    </location>
</feature>
<proteinExistence type="inferred from homology"/>
<feature type="binding site" description="axial binding residue" evidence="17 18">
    <location>
        <position position="31"/>
    </location>
    <ligand>
        <name>heme</name>
        <dbReference type="ChEBI" id="CHEBI:30413"/>
    </ligand>
    <ligandPart>
        <name>Fe</name>
        <dbReference type="ChEBI" id="CHEBI:18248"/>
    </ligandPart>
</feature>
<keyword evidence="13 17" id="KW-0793">Thylakoid</keyword>
<keyword evidence="14 17" id="KW-0472">Membrane</keyword>
<keyword evidence="5 17" id="KW-0602">Photosynthesis</keyword>
<keyword evidence="11 17" id="KW-1133">Transmembrane helix</keyword>
<evidence type="ECO:0000256" key="17">
    <source>
        <dbReference type="HAMAP-Rule" id="MF_00610"/>
    </source>
</evidence>
<dbReference type="SUPFAM" id="SSF103431">
    <property type="entry name" value="Cytochrome f subunit of the cytochrome b6f complex, transmembrane anchor"/>
    <property type="match status" value="1"/>
</dbReference>
<comment type="subcellular location">
    <subcellularLocation>
        <location evidence="16">Plastid thylakoid membrane</location>
        <topology evidence="16">Single-pass membrane protein</topology>
    </subcellularLocation>
    <subcellularLocation>
        <location evidence="17">Plastid</location>
        <location evidence="17">Chloroplast thylakoid membrane</location>
        <topology evidence="17">Single-pass membrane protein</topology>
    </subcellularLocation>
</comment>
<evidence type="ECO:0000256" key="2">
    <source>
        <dbReference type="ARBA" id="ARBA00008923"/>
    </source>
</evidence>
<dbReference type="PANTHER" id="PTHR33288:SF10">
    <property type="entry name" value="CYTOCHROME F"/>
    <property type="match status" value="1"/>
</dbReference>
<dbReference type="GO" id="GO:0005506">
    <property type="term" value="F:iron ion binding"/>
    <property type="evidence" value="ECO:0007669"/>
    <property type="project" value="InterPro"/>
</dbReference>
<keyword evidence="7 17" id="KW-0812">Transmembrane</keyword>
<evidence type="ECO:0000256" key="3">
    <source>
        <dbReference type="ARBA" id="ARBA00013528"/>
    </source>
</evidence>
<dbReference type="EMBL" id="MH591108">
    <property type="protein sequence ID" value="AYC65288.1"/>
    <property type="molecule type" value="Genomic_DNA"/>
</dbReference>
<evidence type="ECO:0000256" key="7">
    <source>
        <dbReference type="ARBA" id="ARBA00022692"/>
    </source>
</evidence>
<dbReference type="SUPFAM" id="SSF51246">
    <property type="entry name" value="Rudiment single hybrid motif"/>
    <property type="match status" value="1"/>
</dbReference>
<keyword evidence="8 17" id="KW-0479">Metal-binding</keyword>
<keyword evidence="20" id="KW-0934">Plastid</keyword>
<evidence type="ECO:0000256" key="8">
    <source>
        <dbReference type="ARBA" id="ARBA00022723"/>
    </source>
</evidence>
<keyword evidence="6 17" id="KW-0349">Heme</keyword>
<accession>A0A386B0R2</accession>
<evidence type="ECO:0000256" key="1">
    <source>
        <dbReference type="ARBA" id="ARBA00003068"/>
    </source>
</evidence>
<dbReference type="HAMAP" id="MF_00610">
    <property type="entry name" value="Cytb6_f_cytF"/>
    <property type="match status" value="1"/>
</dbReference>
<evidence type="ECO:0000256" key="4">
    <source>
        <dbReference type="ARBA" id="ARBA00022448"/>
    </source>
</evidence>
<name>A0A386B0R2_9CHLO</name>
<keyword evidence="20" id="KW-0150">Chloroplast</keyword>
<keyword evidence="10 17" id="KW-0249">Electron transport</keyword>
<evidence type="ECO:0000256" key="16">
    <source>
        <dbReference type="ARBA" id="ARBA00046266"/>
    </source>
</evidence>
<reference evidence="20" key="2">
    <citation type="journal article" date="2019" name="Mol. Phylogenet. Evol.">
        <title>Reassessment of the classification of bryopsidales (chlorophyta) based on chloroplast phylogenomic analyses.</title>
        <authorList>
            <person name="Cremen M.C."/>
            <person name="Leliaert F."/>
            <person name="West J."/>
            <person name="Lam D.W."/>
            <person name="Shimada S."/>
            <person name="Lopez-Bautista J.M."/>
            <person name="Verbruggen H."/>
        </authorList>
    </citation>
    <scope>NUCLEOTIDE SEQUENCE</scope>
</reference>
<dbReference type="FunFam" id="2.60.40.830:FF:000001">
    <property type="entry name" value="Cytochrome f"/>
    <property type="match status" value="1"/>
</dbReference>
<comment type="caution">
    <text evidence="17">Lacks conserved residue(s) required for the propagation of feature annotation.</text>
</comment>
<evidence type="ECO:0000256" key="12">
    <source>
        <dbReference type="ARBA" id="ARBA00023004"/>
    </source>
</evidence>
<dbReference type="Pfam" id="PF01333">
    <property type="entry name" value="Apocytochr_F_C"/>
    <property type="match status" value="1"/>
</dbReference>
<reference evidence="20" key="1">
    <citation type="submission" date="2018-07" db="EMBL/GenBank/DDBJ databases">
        <authorList>
            <person name="Quirk P.G."/>
            <person name="Krulwich T.A."/>
        </authorList>
    </citation>
    <scope>NUCLEOTIDE SEQUENCE</scope>
</reference>
<evidence type="ECO:0000256" key="11">
    <source>
        <dbReference type="ARBA" id="ARBA00022989"/>
    </source>
</evidence>
<dbReference type="InterPro" id="IPR024058">
    <property type="entry name" value="Cyt-f_TM"/>
</dbReference>
<organism evidence="20">
    <name type="scientific">Pedobesia claviformis</name>
    <dbReference type="NCBI Taxonomy" id="2364088"/>
    <lineage>
        <taxon>Eukaryota</taxon>
        <taxon>Viridiplantae</taxon>
        <taxon>Chlorophyta</taxon>
        <taxon>core chlorophytes</taxon>
        <taxon>Ulvophyceae</taxon>
        <taxon>TCBD clade</taxon>
        <taxon>Bryopsidales</taxon>
        <taxon>Bryopsidineae</taxon>
        <taxon>Derbesiaceae</taxon>
        <taxon>Pedobesia</taxon>
    </lineage>
</organism>
<dbReference type="Gene3D" id="1.20.5.700">
    <property type="entry name" value="Single helix bin"/>
    <property type="match status" value="1"/>
</dbReference>
<dbReference type="InterPro" id="IPR024094">
    <property type="entry name" value="Cyt_f_lg_dom"/>
</dbReference>
<keyword evidence="9 17" id="KW-0732">Signal</keyword>
<evidence type="ECO:0000256" key="15">
    <source>
        <dbReference type="ARBA" id="ARBA00025834"/>
    </source>
</evidence>
<comment type="cofactor">
    <cofactor evidence="17 18">
        <name>heme</name>
        <dbReference type="ChEBI" id="CHEBI:30413"/>
    </cofactor>
    <text evidence="17 18">Binds 1 heme group covalently.</text>
</comment>
<dbReference type="GO" id="GO:0009535">
    <property type="term" value="C:chloroplast thylakoid membrane"/>
    <property type="evidence" value="ECO:0007669"/>
    <property type="project" value="UniProtKB-SubCell"/>
</dbReference>
<evidence type="ECO:0000259" key="19">
    <source>
        <dbReference type="Pfam" id="PF16639"/>
    </source>
</evidence>
<sequence length="315" mass="35078">MNNKNFWNQIYLFIFSLWISLNIITIPSIAYPIFAQQNYSNPREANGRLVCANCHLAEKPISIQVPQSVLPDTVFETTVNIPYDQQIRQVLVNGKKGKLNVGAVLILPPGFELAPKSRISPELAQKVNKLPFVKYNDSNPNILVVGPVPGKKYSTMTFPIISPNPESNKKISYLKYPIYVGGNRGRGQVYADGSKSNNTVYLSPFNGVIDSITKDEKGLTEIRINSASNGQTSVQKIPSGPTILVTENQQVTVDQPLTNNPNVGGFGQEETEIVLQNPRRLESLILFFITIGLTQILLVLKKKQFEKVQLSEMNF</sequence>
<dbReference type="FunFam" id="1.20.5.700:FF:000001">
    <property type="entry name" value="Cytochrome f"/>
    <property type="match status" value="1"/>
</dbReference>
<comment type="similarity">
    <text evidence="2 17">Belongs to the cytochrome f family.</text>
</comment>
<protein>
    <recommendedName>
        <fullName evidence="3 17">Cytochrome f</fullName>
    </recommendedName>
</protein>
<evidence type="ECO:0000313" key="20">
    <source>
        <dbReference type="EMBL" id="AYC65288.1"/>
    </source>
</evidence>
<dbReference type="AlphaFoldDB" id="A0A386B0R2"/>
<evidence type="ECO:0000256" key="14">
    <source>
        <dbReference type="ARBA" id="ARBA00023136"/>
    </source>
</evidence>
<feature type="binding site" description="covalent" evidence="17 18">
    <location>
        <position position="54"/>
    </location>
    <ligand>
        <name>heme</name>
        <dbReference type="ChEBI" id="CHEBI:30413"/>
    </ligand>
</feature>
<dbReference type="GeneID" id="38334351"/>
<dbReference type="GO" id="GO:0015979">
    <property type="term" value="P:photosynthesis"/>
    <property type="evidence" value="ECO:0007669"/>
    <property type="project" value="UniProtKB-UniRule"/>
</dbReference>
<evidence type="ECO:0000256" key="6">
    <source>
        <dbReference type="ARBA" id="ARBA00022617"/>
    </source>
</evidence>
<dbReference type="Gene3D" id="2.60.40.830">
    <property type="entry name" value="Cytochrome f large domain"/>
    <property type="match status" value="1"/>
</dbReference>
<dbReference type="PANTHER" id="PTHR33288">
    <property type="match status" value="1"/>
</dbReference>
<comment type="subunit">
    <text evidence="15 17">The 4 large subunits of the cytochrome b6-f complex are cytochrome b6, subunit IV (17 kDa polypeptide, PetD), cytochrome f and the Rieske protein, while the 4 small subunits are PetG, PetL, PetM and PetN. The complex functions as a dimer.</text>
</comment>
<dbReference type="PROSITE" id="PS51010">
    <property type="entry name" value="CYTF"/>
    <property type="match status" value="1"/>
</dbReference>
<evidence type="ECO:0000256" key="18">
    <source>
        <dbReference type="PIRSR" id="PIRSR602325-50"/>
    </source>
</evidence>
<evidence type="ECO:0000256" key="13">
    <source>
        <dbReference type="ARBA" id="ARBA00023078"/>
    </source>
</evidence>
<comment type="function">
    <text evidence="1 17">Component of the cytochrome b6-f complex, which mediates electron transfer between photosystem II (PSII) and photosystem I (PSI), cyclic electron flow around PSI, and state transitions.</text>
</comment>
<dbReference type="GO" id="GO:0020037">
    <property type="term" value="F:heme binding"/>
    <property type="evidence" value="ECO:0007669"/>
    <property type="project" value="InterPro"/>
</dbReference>
<dbReference type="InterPro" id="IPR036826">
    <property type="entry name" value="Cyt_f_lg_dom_sf"/>
</dbReference>
<evidence type="ECO:0000256" key="5">
    <source>
        <dbReference type="ARBA" id="ARBA00022531"/>
    </source>
</evidence>
<keyword evidence="4 17" id="KW-0813">Transport</keyword>
<keyword evidence="12 17" id="KW-0408">Iron</keyword>
<dbReference type="Gene3D" id="2.40.50.100">
    <property type="match status" value="1"/>
</dbReference>
<dbReference type="Pfam" id="PF16639">
    <property type="entry name" value="Apocytochr_F_N"/>
    <property type="match status" value="1"/>
</dbReference>
<feature type="binding site" description="covalent" evidence="17 18">
    <location>
        <position position="51"/>
    </location>
    <ligand>
        <name>heme</name>
        <dbReference type="ChEBI" id="CHEBI:30413"/>
    </ligand>
</feature>
<evidence type="ECO:0000256" key="9">
    <source>
        <dbReference type="ARBA" id="ARBA00022729"/>
    </source>
</evidence>
<geneLocation type="chloroplast" evidence="20"/>
<dbReference type="GO" id="GO:0009055">
    <property type="term" value="F:electron transfer activity"/>
    <property type="evidence" value="ECO:0007669"/>
    <property type="project" value="UniProtKB-UniRule"/>
</dbReference>
<dbReference type="SUPFAM" id="SSF49441">
    <property type="entry name" value="Cytochrome f, large domain"/>
    <property type="match status" value="1"/>
</dbReference>
<feature type="binding site" description="axial binding residue" evidence="17 18">
    <location>
        <position position="55"/>
    </location>
    <ligand>
        <name>heme</name>
        <dbReference type="ChEBI" id="CHEBI:30413"/>
    </ligand>
    <ligandPart>
        <name>Fe</name>
        <dbReference type="ChEBI" id="CHEBI:18248"/>
    </ligandPart>
</feature>
<evidence type="ECO:0000256" key="10">
    <source>
        <dbReference type="ARBA" id="ARBA00022982"/>
    </source>
</evidence>
<dbReference type="InterPro" id="IPR011054">
    <property type="entry name" value="Rudment_hybrid_motif"/>
</dbReference>
<feature type="domain" description="Cytochrome f large" evidence="19">
    <location>
        <begin position="31"/>
        <end position="185"/>
    </location>
</feature>
<dbReference type="InterPro" id="IPR002325">
    <property type="entry name" value="Cyt_f"/>
</dbReference>
<dbReference type="PRINTS" id="PR00610">
    <property type="entry name" value="CYTOCHROMEF"/>
</dbReference>
<gene>
    <name evidence="17 20" type="primary">petA</name>
</gene>
<feature type="transmembrane region" description="Helical" evidence="17">
    <location>
        <begin position="283"/>
        <end position="300"/>
    </location>
</feature>